<protein>
    <submittedName>
        <fullName evidence="1">DUF1428 family protein</fullName>
    </submittedName>
</protein>
<evidence type="ECO:0000313" key="2">
    <source>
        <dbReference type="Proteomes" id="UP000466966"/>
    </source>
</evidence>
<dbReference type="OrthoDB" id="9792392at2"/>
<dbReference type="SUPFAM" id="SSF54909">
    <property type="entry name" value="Dimeric alpha+beta barrel"/>
    <property type="match status" value="1"/>
</dbReference>
<reference evidence="1 2" key="1">
    <citation type="submission" date="2019-12" db="EMBL/GenBank/DDBJ databases">
        <title>Genomic-based taxomic classification of the family Erythrobacteraceae.</title>
        <authorList>
            <person name="Xu L."/>
        </authorList>
    </citation>
    <scope>NUCLEOTIDE SEQUENCE [LARGE SCALE GENOMIC DNA]</scope>
    <source>
        <strain evidence="1 2">M0322</strain>
    </source>
</reference>
<dbReference type="AlphaFoldDB" id="A0A844Z1W2"/>
<comment type="caution">
    <text evidence="1">The sequence shown here is derived from an EMBL/GenBank/DDBJ whole genome shotgun (WGS) entry which is preliminary data.</text>
</comment>
<dbReference type="Proteomes" id="UP000466966">
    <property type="component" value="Unassembled WGS sequence"/>
</dbReference>
<organism evidence="1 2">
    <name type="scientific">Alteraurantiacibacter buctensis</name>
    <dbReference type="NCBI Taxonomy" id="1503981"/>
    <lineage>
        <taxon>Bacteria</taxon>
        <taxon>Pseudomonadati</taxon>
        <taxon>Pseudomonadota</taxon>
        <taxon>Alphaproteobacteria</taxon>
        <taxon>Sphingomonadales</taxon>
        <taxon>Erythrobacteraceae</taxon>
        <taxon>Alteraurantiacibacter</taxon>
    </lineage>
</organism>
<sequence length="121" mass="14006">MMYVQGFVIPVKDENKDAYRKVAEDFWPIVKDYGALSQVECWEEDVKDGQHTDFRRAVAAEAGEKVVFSWVLWPDRATCDASHEKLMQDERMKAFGDEMPFDGKRMIFGGFSPIFWGDAKQ</sequence>
<dbReference type="Gene3D" id="3.30.70.100">
    <property type="match status" value="1"/>
</dbReference>
<evidence type="ECO:0000313" key="1">
    <source>
        <dbReference type="EMBL" id="MXO72674.1"/>
    </source>
</evidence>
<keyword evidence="2" id="KW-1185">Reference proteome</keyword>
<dbReference type="Pfam" id="PF07237">
    <property type="entry name" value="DUF1428"/>
    <property type="match status" value="1"/>
</dbReference>
<dbReference type="PIRSF" id="PIRSF007028">
    <property type="entry name" value="UCP007028"/>
    <property type="match status" value="1"/>
</dbReference>
<dbReference type="InterPro" id="IPR009874">
    <property type="entry name" value="DUF1428"/>
</dbReference>
<gene>
    <name evidence="1" type="ORF">GRI99_13660</name>
</gene>
<dbReference type="EMBL" id="WTYV01000005">
    <property type="protein sequence ID" value="MXO72674.1"/>
    <property type="molecule type" value="Genomic_DNA"/>
</dbReference>
<accession>A0A844Z1W2</accession>
<name>A0A844Z1W2_9SPHN</name>
<proteinExistence type="predicted"/>
<dbReference type="InterPro" id="IPR011008">
    <property type="entry name" value="Dimeric_a/b-barrel"/>
</dbReference>